<evidence type="ECO:0000256" key="1">
    <source>
        <dbReference type="ARBA" id="ARBA00022714"/>
    </source>
</evidence>
<dbReference type="PROSITE" id="PS51296">
    <property type="entry name" value="RIESKE"/>
    <property type="match status" value="1"/>
</dbReference>
<evidence type="ECO:0000256" key="5">
    <source>
        <dbReference type="ARBA" id="ARBA00023014"/>
    </source>
</evidence>
<dbReference type="Gene3D" id="2.102.10.10">
    <property type="entry name" value="Rieske [2Fe-2S] iron-sulphur domain"/>
    <property type="match status" value="1"/>
</dbReference>
<dbReference type="RefSeq" id="WP_161389611.1">
    <property type="nucleotide sequence ID" value="NZ_WTYJ01000001.1"/>
</dbReference>
<dbReference type="SUPFAM" id="SSF55961">
    <property type="entry name" value="Bet v1-like"/>
    <property type="match status" value="1"/>
</dbReference>
<dbReference type="InterPro" id="IPR044043">
    <property type="entry name" value="VanA_C_cat"/>
</dbReference>
<dbReference type="Pfam" id="PF00355">
    <property type="entry name" value="Rieske"/>
    <property type="match status" value="1"/>
</dbReference>
<feature type="domain" description="Rieske" evidence="6">
    <location>
        <begin position="12"/>
        <end position="116"/>
    </location>
</feature>
<dbReference type="AlphaFoldDB" id="A0A6I4TPZ1"/>
<comment type="caution">
    <text evidence="7">The sequence shown here is derived from an EMBL/GenBank/DDBJ whole genome shotgun (WGS) entry which is preliminary data.</text>
</comment>
<evidence type="ECO:0000256" key="4">
    <source>
        <dbReference type="ARBA" id="ARBA00023004"/>
    </source>
</evidence>
<dbReference type="InterPro" id="IPR036922">
    <property type="entry name" value="Rieske_2Fe-2S_sf"/>
</dbReference>
<dbReference type="PANTHER" id="PTHR21266:SF59">
    <property type="entry name" value="BLR4922 PROTEIN"/>
    <property type="match status" value="1"/>
</dbReference>
<evidence type="ECO:0000259" key="6">
    <source>
        <dbReference type="PROSITE" id="PS51296"/>
    </source>
</evidence>
<evidence type="ECO:0000313" key="8">
    <source>
        <dbReference type="Proteomes" id="UP000469430"/>
    </source>
</evidence>
<evidence type="ECO:0000256" key="2">
    <source>
        <dbReference type="ARBA" id="ARBA00022723"/>
    </source>
</evidence>
<gene>
    <name evidence="7" type="ORF">GRI97_02885</name>
</gene>
<dbReference type="EMBL" id="WTYJ01000001">
    <property type="protein sequence ID" value="MXO97934.1"/>
    <property type="molecule type" value="Genomic_DNA"/>
</dbReference>
<dbReference type="GO" id="GO:0046872">
    <property type="term" value="F:metal ion binding"/>
    <property type="evidence" value="ECO:0007669"/>
    <property type="project" value="UniProtKB-KW"/>
</dbReference>
<name>A0A6I4TPZ1_9SPHN</name>
<protein>
    <submittedName>
        <fullName evidence="7">Rieske 2Fe-2S domain-containing protein</fullName>
    </submittedName>
</protein>
<evidence type="ECO:0000256" key="3">
    <source>
        <dbReference type="ARBA" id="ARBA00023002"/>
    </source>
</evidence>
<keyword evidence="1" id="KW-0001">2Fe-2S</keyword>
<evidence type="ECO:0000313" key="7">
    <source>
        <dbReference type="EMBL" id="MXO97934.1"/>
    </source>
</evidence>
<organism evidence="7 8">
    <name type="scientific">Croceibacterium xixiisoli</name>
    <dbReference type="NCBI Taxonomy" id="1476466"/>
    <lineage>
        <taxon>Bacteria</taxon>
        <taxon>Pseudomonadati</taxon>
        <taxon>Pseudomonadota</taxon>
        <taxon>Alphaproteobacteria</taxon>
        <taxon>Sphingomonadales</taxon>
        <taxon>Erythrobacteraceae</taxon>
        <taxon>Croceibacterium</taxon>
    </lineage>
</organism>
<dbReference type="OrthoDB" id="7418829at2"/>
<dbReference type="InterPro" id="IPR050584">
    <property type="entry name" value="Cholesterol_7-desaturase"/>
</dbReference>
<dbReference type="InterPro" id="IPR017941">
    <property type="entry name" value="Rieske_2Fe-2S"/>
</dbReference>
<dbReference type="Proteomes" id="UP000469430">
    <property type="component" value="Unassembled WGS sequence"/>
</dbReference>
<dbReference type="Gene3D" id="3.90.380.10">
    <property type="entry name" value="Naphthalene 1,2-dioxygenase Alpha Subunit, Chain A, domain 1"/>
    <property type="match status" value="1"/>
</dbReference>
<dbReference type="SUPFAM" id="SSF50022">
    <property type="entry name" value="ISP domain"/>
    <property type="match status" value="1"/>
</dbReference>
<keyword evidence="4" id="KW-0408">Iron</keyword>
<reference evidence="7 8" key="1">
    <citation type="submission" date="2019-12" db="EMBL/GenBank/DDBJ databases">
        <title>Genomic-based taxomic classification of the family Erythrobacteraceae.</title>
        <authorList>
            <person name="Xu L."/>
        </authorList>
    </citation>
    <scope>NUCLEOTIDE SEQUENCE [LARGE SCALE GENOMIC DNA]</scope>
    <source>
        <strain evidence="7 8">S36</strain>
    </source>
</reference>
<keyword evidence="2" id="KW-0479">Metal-binding</keyword>
<keyword evidence="3" id="KW-0560">Oxidoreductase</keyword>
<dbReference type="Pfam" id="PF19112">
    <property type="entry name" value="VanA_C"/>
    <property type="match status" value="1"/>
</dbReference>
<proteinExistence type="predicted"/>
<keyword evidence="8" id="KW-1185">Reference proteome</keyword>
<sequence length="338" mass="37764">MMTLPDAVRDAWHLVAISRQLRAGQVRQIQLAGVPIALFRTEAGIGALVDRCPHRNYPLSLGRVVDGGLECPYHGWRFAASGACVAVPGCTLEGVDTARLSAAPIRVIERHGGIFLALSDKAGPEPVLPPDIGDPALDHFWWQQGVWRGRAYDAIENVMDPFHTSHLHHGYIRHRDRRLPVSLQVRSHGDSIDMVIEQDQPDLGLMSRFLERDRSRSISRYYPPTIVQARWEGTKRLTLCVTAFFTPSTNDSFMPFACFTTPRGLAPGWLKQAAIRLFLRPVVAQDREALARQAEVMGHFGHPQFTTGPGDLLGDRLHRLWKGDRIAEENDPPVKAML</sequence>
<dbReference type="GO" id="GO:0051537">
    <property type="term" value="F:2 iron, 2 sulfur cluster binding"/>
    <property type="evidence" value="ECO:0007669"/>
    <property type="project" value="UniProtKB-KW"/>
</dbReference>
<dbReference type="CDD" id="cd03469">
    <property type="entry name" value="Rieske_RO_Alpha_N"/>
    <property type="match status" value="1"/>
</dbReference>
<keyword evidence="5" id="KW-0411">Iron-sulfur</keyword>
<dbReference type="GO" id="GO:0016491">
    <property type="term" value="F:oxidoreductase activity"/>
    <property type="evidence" value="ECO:0007669"/>
    <property type="project" value="UniProtKB-KW"/>
</dbReference>
<accession>A0A6I4TPZ1</accession>
<dbReference type="PANTHER" id="PTHR21266">
    <property type="entry name" value="IRON-SULFUR DOMAIN CONTAINING PROTEIN"/>
    <property type="match status" value="1"/>
</dbReference>